<dbReference type="WBParaSite" id="ES5_v2.g21421.t1">
    <property type="protein sequence ID" value="ES5_v2.g21421.t1"/>
    <property type="gene ID" value="ES5_v2.g21421"/>
</dbReference>
<name>A0AC34FW57_9BILA</name>
<accession>A0AC34FW57</accession>
<organism evidence="1 2">
    <name type="scientific">Panagrolaimus sp. ES5</name>
    <dbReference type="NCBI Taxonomy" id="591445"/>
    <lineage>
        <taxon>Eukaryota</taxon>
        <taxon>Metazoa</taxon>
        <taxon>Ecdysozoa</taxon>
        <taxon>Nematoda</taxon>
        <taxon>Chromadorea</taxon>
        <taxon>Rhabditida</taxon>
        <taxon>Tylenchina</taxon>
        <taxon>Panagrolaimomorpha</taxon>
        <taxon>Panagrolaimoidea</taxon>
        <taxon>Panagrolaimidae</taxon>
        <taxon>Panagrolaimus</taxon>
    </lineage>
</organism>
<dbReference type="Proteomes" id="UP000887579">
    <property type="component" value="Unplaced"/>
</dbReference>
<reference evidence="2" key="1">
    <citation type="submission" date="2022-11" db="UniProtKB">
        <authorList>
            <consortium name="WormBaseParasite"/>
        </authorList>
    </citation>
    <scope>IDENTIFICATION</scope>
</reference>
<sequence>MLGNNTDSLPPIIEVASPKDKPENDDDYFHHYDLNNDHGNYYLWNKKTSIQSDTGTESDIELPIFPIGKDKTTNSKKLQKHTNLGKLITFFFKLL</sequence>
<evidence type="ECO:0000313" key="2">
    <source>
        <dbReference type="WBParaSite" id="ES5_v2.g21421.t1"/>
    </source>
</evidence>
<proteinExistence type="predicted"/>
<protein>
    <submittedName>
        <fullName evidence="2">Uncharacterized protein</fullName>
    </submittedName>
</protein>
<evidence type="ECO:0000313" key="1">
    <source>
        <dbReference type="Proteomes" id="UP000887579"/>
    </source>
</evidence>